<dbReference type="SUPFAM" id="SSF48452">
    <property type="entry name" value="TPR-like"/>
    <property type="match status" value="1"/>
</dbReference>
<name>A0ABV5Z4C1_9STAP</name>
<gene>
    <name evidence="1" type="ORF">ACFFLE_07570</name>
</gene>
<dbReference type="EMBL" id="JBHMAH010000021">
    <property type="protein sequence ID" value="MFB9860968.1"/>
    <property type="molecule type" value="Genomic_DNA"/>
</dbReference>
<comment type="caution">
    <text evidence="1">The sequence shown here is derived from an EMBL/GenBank/DDBJ whole genome shotgun (WGS) entry which is preliminary data.</text>
</comment>
<dbReference type="RefSeq" id="WP_380570536.1">
    <property type="nucleotide sequence ID" value="NZ_JBHMAH010000021.1"/>
</dbReference>
<reference evidence="1 2" key="1">
    <citation type="submission" date="2024-09" db="EMBL/GenBank/DDBJ databases">
        <authorList>
            <person name="Sun Q."/>
            <person name="Mori K."/>
        </authorList>
    </citation>
    <scope>NUCLEOTIDE SEQUENCE [LARGE SCALE GENOMIC DNA]</scope>
    <source>
        <strain evidence="1 2">JCM 12822</strain>
    </source>
</reference>
<dbReference type="Gene3D" id="1.25.40.10">
    <property type="entry name" value="Tetratricopeptide repeat domain"/>
    <property type="match status" value="1"/>
</dbReference>
<protein>
    <submittedName>
        <fullName evidence="1">XRE family transcriptional regulator</fullName>
    </submittedName>
</protein>
<proteinExistence type="predicted"/>
<keyword evidence="2" id="KW-1185">Reference proteome</keyword>
<sequence length="237" mass="28316">MQDLFIDEASEYALIDHYLDMMREYVYFRHADLLKVTLEDAQETINIRSEFDLQYRNYKRLFRTYTAIILRNEGRLEDSEHILTTLIEETKSNKMLELEIINTLGDLYIITDRSEDALTLYHKHRNRILESRHMNEMDRYMIIQLYYGYAVSLYNNFFYAEAVDICYKLLIRIEENNSLYYRGKANHLMTLIHVALNEPKSARHYLAKAEAAFFLENLQDKMAEHIEIAKNAIEALE</sequence>
<organism evidence="1 2">
    <name type="scientific">Salinicoccus siamensis</name>
    <dbReference type="NCBI Taxonomy" id="381830"/>
    <lineage>
        <taxon>Bacteria</taxon>
        <taxon>Bacillati</taxon>
        <taxon>Bacillota</taxon>
        <taxon>Bacilli</taxon>
        <taxon>Bacillales</taxon>
        <taxon>Staphylococcaceae</taxon>
        <taxon>Salinicoccus</taxon>
    </lineage>
</organism>
<dbReference type="Proteomes" id="UP001589740">
    <property type="component" value="Unassembled WGS sequence"/>
</dbReference>
<evidence type="ECO:0000313" key="2">
    <source>
        <dbReference type="Proteomes" id="UP001589740"/>
    </source>
</evidence>
<evidence type="ECO:0000313" key="1">
    <source>
        <dbReference type="EMBL" id="MFB9860968.1"/>
    </source>
</evidence>
<accession>A0ABV5Z4C1</accession>
<dbReference type="InterPro" id="IPR011990">
    <property type="entry name" value="TPR-like_helical_dom_sf"/>
</dbReference>